<dbReference type="AlphaFoldDB" id="A0A2N0TUT7"/>
<comment type="caution">
    <text evidence="2">The sequence shown here is derived from an EMBL/GenBank/DDBJ whole genome shotgun (WGS) entry which is preliminary data.</text>
</comment>
<evidence type="ECO:0000313" key="1">
    <source>
        <dbReference type="EMBL" id="OEY72191.1"/>
    </source>
</evidence>
<gene>
    <name evidence="2" type="ORF">APR40_02810</name>
    <name evidence="1" type="ORF">BHS39_02810</name>
</gene>
<evidence type="ECO:0008006" key="5">
    <source>
        <dbReference type="Google" id="ProtNLM"/>
    </source>
</evidence>
<evidence type="ECO:0000313" key="3">
    <source>
        <dbReference type="Proteomes" id="UP000176009"/>
    </source>
</evidence>
<dbReference type="Pfam" id="PF14022">
    <property type="entry name" value="DUF4238"/>
    <property type="match status" value="1"/>
</dbReference>
<keyword evidence="3" id="KW-1185">Reference proteome</keyword>
<sequence>MSEPIKHHYVPQIYLKRFSLNRNGDIFTLKTSTKYPASTRLTNKSKICYEAKRYTFDNKEIIERYKITDPNVIEKSRFSYENKELEELFDKIDYHKKFTKTQFERLVRIIVDIKMRNPRFSENFKNFDPKSDKVQKKAKKFLEDAVEFCKRAGLSTDIVKKAEEAVYEKYRDEKYLQNVYRAGIYINENAREELIKKLIKWDALIMKTNYENPFITSDNPGFNLNEKDQIFNTDFDSANSLVFPISPKSILILKRSEKNDLGIFKNVSYKKMKINSVLSVNKATLKNANDIIIGNSKEQLLITKKI</sequence>
<dbReference type="EMBL" id="LKTR01000023">
    <property type="protein sequence ID" value="PKD18512.1"/>
    <property type="molecule type" value="Genomic_DNA"/>
</dbReference>
<dbReference type="RefSeq" id="WP_070054484.1">
    <property type="nucleotide sequence ID" value="NZ_FVZF01000003.1"/>
</dbReference>
<reference evidence="1 3" key="2">
    <citation type="submission" date="2016-09" db="EMBL/GenBank/DDBJ databases">
        <title>Genome Sequence of Salegentibacter salarius,Isolated from a Marine Solar Saltern of the Yellow Sea in South Korea.</title>
        <authorList>
            <person name="Zheng Q."/>
            <person name="Liu Y."/>
        </authorList>
    </citation>
    <scope>NUCLEOTIDE SEQUENCE [LARGE SCALE GENOMIC DNA]</scope>
    <source>
        <strain evidence="1 3">KCTC 12974</strain>
    </source>
</reference>
<reference evidence="2 4" key="1">
    <citation type="submission" date="2015-10" db="EMBL/GenBank/DDBJ databases">
        <title>Draft genome sequence of Salegentibacter salinarum KCTC 12975.</title>
        <authorList>
            <person name="Lin W."/>
            <person name="Zheng Q."/>
        </authorList>
    </citation>
    <scope>NUCLEOTIDE SEQUENCE [LARGE SCALE GENOMIC DNA]</scope>
    <source>
        <strain evidence="2 4">KCTC 12974</strain>
    </source>
</reference>
<evidence type="ECO:0000313" key="2">
    <source>
        <dbReference type="EMBL" id="PKD18512.1"/>
    </source>
</evidence>
<protein>
    <recommendedName>
        <fullName evidence="5">DUF4238 domain-containing protein</fullName>
    </recommendedName>
</protein>
<evidence type="ECO:0000313" key="4">
    <source>
        <dbReference type="Proteomes" id="UP000232533"/>
    </source>
</evidence>
<name>A0A2N0TUT7_9FLAO</name>
<organism evidence="2 4">
    <name type="scientific">Salegentibacter salarius</name>
    <dbReference type="NCBI Taxonomy" id="435906"/>
    <lineage>
        <taxon>Bacteria</taxon>
        <taxon>Pseudomonadati</taxon>
        <taxon>Bacteroidota</taxon>
        <taxon>Flavobacteriia</taxon>
        <taxon>Flavobacteriales</taxon>
        <taxon>Flavobacteriaceae</taxon>
        <taxon>Salegentibacter</taxon>
    </lineage>
</organism>
<dbReference type="EMBL" id="MJBR01000023">
    <property type="protein sequence ID" value="OEY72191.1"/>
    <property type="molecule type" value="Genomic_DNA"/>
</dbReference>
<dbReference type="Proteomes" id="UP000232533">
    <property type="component" value="Unassembled WGS sequence"/>
</dbReference>
<dbReference type="InterPro" id="IPR025332">
    <property type="entry name" value="DUF4238"/>
</dbReference>
<accession>A0A2N0TUT7</accession>
<dbReference type="Proteomes" id="UP000176009">
    <property type="component" value="Unassembled WGS sequence"/>
</dbReference>
<dbReference type="OrthoDB" id="669645at2"/>
<proteinExistence type="predicted"/>